<keyword evidence="6" id="KW-1185">Reference proteome</keyword>
<dbReference type="GO" id="GO:0016491">
    <property type="term" value="F:oxidoreductase activity"/>
    <property type="evidence" value="ECO:0007669"/>
    <property type="project" value="UniProtKB-KW"/>
</dbReference>
<dbReference type="InterPro" id="IPR051911">
    <property type="entry name" value="SDR_oxidoreductase"/>
</dbReference>
<dbReference type="PANTHER" id="PTHR43976">
    <property type="entry name" value="SHORT CHAIN DEHYDROGENASE"/>
    <property type="match status" value="1"/>
</dbReference>
<comment type="caution">
    <text evidence="5">The sequence shown here is derived from an EMBL/GenBank/DDBJ whole genome shotgun (WGS) entry which is preliminary data.</text>
</comment>
<dbReference type="Proteomes" id="UP000253782">
    <property type="component" value="Unassembled WGS sequence"/>
</dbReference>
<dbReference type="PANTHER" id="PTHR43976:SF16">
    <property type="entry name" value="SHORT-CHAIN DEHYDROGENASE_REDUCTASE FAMILY PROTEIN"/>
    <property type="match status" value="1"/>
</dbReference>
<reference evidence="5 6" key="1">
    <citation type="submission" date="2018-07" db="EMBL/GenBank/DDBJ databases">
        <title>Dyella tabacisoli L4-6T, whole genome shotgun sequence.</title>
        <authorList>
            <person name="Zhou X.-K."/>
            <person name="Li W.-J."/>
            <person name="Duan Y.-Q."/>
        </authorList>
    </citation>
    <scope>NUCLEOTIDE SEQUENCE [LARGE SCALE GENOMIC DNA]</scope>
    <source>
        <strain evidence="5 6">L4-6</strain>
    </source>
</reference>
<evidence type="ECO:0000313" key="6">
    <source>
        <dbReference type="Proteomes" id="UP000253782"/>
    </source>
</evidence>
<dbReference type="EMBL" id="QQAH01000011">
    <property type="protein sequence ID" value="RDD81265.1"/>
    <property type="molecule type" value="Genomic_DNA"/>
</dbReference>
<comment type="similarity">
    <text evidence="1 3">Belongs to the short-chain dehydrogenases/reductases (SDR) family.</text>
</comment>
<evidence type="ECO:0000256" key="2">
    <source>
        <dbReference type="ARBA" id="ARBA00023002"/>
    </source>
</evidence>
<dbReference type="PRINTS" id="PR00081">
    <property type="entry name" value="GDHRDH"/>
</dbReference>
<dbReference type="NCBIfam" id="NF006114">
    <property type="entry name" value="PRK08263.1"/>
    <property type="match status" value="1"/>
</dbReference>
<evidence type="ECO:0000313" key="5">
    <source>
        <dbReference type="EMBL" id="RDD81265.1"/>
    </source>
</evidence>
<dbReference type="AlphaFoldDB" id="A0A369UMF9"/>
<feature type="domain" description="Ketoreductase" evidence="4">
    <location>
        <begin position="3"/>
        <end position="179"/>
    </location>
</feature>
<dbReference type="SMART" id="SM00822">
    <property type="entry name" value="PKS_KR"/>
    <property type="match status" value="1"/>
</dbReference>
<evidence type="ECO:0000256" key="1">
    <source>
        <dbReference type="ARBA" id="ARBA00006484"/>
    </source>
</evidence>
<dbReference type="InterPro" id="IPR002347">
    <property type="entry name" value="SDR_fam"/>
</dbReference>
<sequence length="294" mass="31019">MSQVWLITGSSRGFGKSLAEAVLSAGHSLIATARNPADLTPLVARYGNRVRAVALDVTDAAAARVAVRAAVDAFGRLDVVVNNAGYGNLASIEEGDDADFRAQLETNFFGVLNVTRAALPIMRKQRSGHIIQFSSIGGRIGVPGMAAYQASKWAVEGLSEVLAKEVKPFGIHVTLVEPGGFRTDWAGTSMTVHAPAADSDYAPTLGAMIKLLETHRGRQAGDPAKAAQAILTIAKTPEPPLRLLLGSDAVFLAEQQSARVAAEDAKWRTLSLSTDFDSSPEAIAESSRLLQSLS</sequence>
<keyword evidence="2" id="KW-0560">Oxidoreductase</keyword>
<dbReference type="NCBIfam" id="NF004824">
    <property type="entry name" value="PRK06180.1"/>
    <property type="match status" value="1"/>
</dbReference>
<evidence type="ECO:0000259" key="4">
    <source>
        <dbReference type="SMART" id="SM00822"/>
    </source>
</evidence>
<dbReference type="RefSeq" id="WP_114845978.1">
    <property type="nucleotide sequence ID" value="NZ_JBHSPE010000020.1"/>
</dbReference>
<dbReference type="Gene3D" id="3.40.50.720">
    <property type="entry name" value="NAD(P)-binding Rossmann-like Domain"/>
    <property type="match status" value="1"/>
</dbReference>
<dbReference type="Pfam" id="PF00106">
    <property type="entry name" value="adh_short"/>
    <property type="match status" value="1"/>
</dbReference>
<dbReference type="PRINTS" id="PR00080">
    <property type="entry name" value="SDRFAMILY"/>
</dbReference>
<dbReference type="OrthoDB" id="9775296at2"/>
<dbReference type="CDD" id="cd05374">
    <property type="entry name" value="17beta-HSD-like_SDR_c"/>
    <property type="match status" value="1"/>
</dbReference>
<dbReference type="SUPFAM" id="SSF51735">
    <property type="entry name" value="NAD(P)-binding Rossmann-fold domains"/>
    <property type="match status" value="1"/>
</dbReference>
<dbReference type="InterPro" id="IPR036291">
    <property type="entry name" value="NAD(P)-bd_dom_sf"/>
</dbReference>
<organism evidence="5 6">
    <name type="scientific">Dyella tabacisoli</name>
    <dbReference type="NCBI Taxonomy" id="2282381"/>
    <lineage>
        <taxon>Bacteria</taxon>
        <taxon>Pseudomonadati</taxon>
        <taxon>Pseudomonadota</taxon>
        <taxon>Gammaproteobacteria</taxon>
        <taxon>Lysobacterales</taxon>
        <taxon>Rhodanobacteraceae</taxon>
        <taxon>Dyella</taxon>
    </lineage>
</organism>
<protein>
    <submittedName>
        <fullName evidence="5">SDR family NAD(P)-dependent oxidoreductase</fullName>
    </submittedName>
</protein>
<name>A0A369UMF9_9GAMM</name>
<evidence type="ECO:0000256" key="3">
    <source>
        <dbReference type="RuleBase" id="RU000363"/>
    </source>
</evidence>
<dbReference type="InterPro" id="IPR057326">
    <property type="entry name" value="KR_dom"/>
</dbReference>
<proteinExistence type="inferred from homology"/>
<accession>A0A369UMF9</accession>
<gene>
    <name evidence="5" type="ORF">DVJ77_13200</name>
</gene>